<gene>
    <name evidence="4" type="ORF">HJ588_01585</name>
</gene>
<feature type="transmembrane region" description="Helical" evidence="2">
    <location>
        <begin position="142"/>
        <end position="162"/>
    </location>
</feature>
<dbReference type="PANTHER" id="PTHR22911">
    <property type="entry name" value="ACYL-MALONYL CONDENSING ENZYME-RELATED"/>
    <property type="match status" value="1"/>
</dbReference>
<keyword evidence="2" id="KW-0812">Transmembrane</keyword>
<dbReference type="EMBL" id="JABENB010000001">
    <property type="protein sequence ID" value="NNG37968.1"/>
    <property type="molecule type" value="Genomic_DNA"/>
</dbReference>
<feature type="transmembrane region" description="Helical" evidence="2">
    <location>
        <begin position="240"/>
        <end position="263"/>
    </location>
</feature>
<feature type="domain" description="EamA" evidence="3">
    <location>
        <begin position="28"/>
        <end position="159"/>
    </location>
</feature>
<dbReference type="RefSeq" id="WP_171151319.1">
    <property type="nucleotide sequence ID" value="NZ_JABENB010000001.1"/>
</dbReference>
<proteinExistence type="inferred from homology"/>
<feature type="transmembrane region" description="Helical" evidence="2">
    <location>
        <begin position="88"/>
        <end position="108"/>
    </location>
</feature>
<dbReference type="InterPro" id="IPR000620">
    <property type="entry name" value="EamA_dom"/>
</dbReference>
<evidence type="ECO:0000313" key="4">
    <source>
        <dbReference type="EMBL" id="NNG37968.1"/>
    </source>
</evidence>
<dbReference type="SUPFAM" id="SSF103481">
    <property type="entry name" value="Multidrug resistance efflux transporter EmrE"/>
    <property type="match status" value="2"/>
</dbReference>
<dbReference type="Pfam" id="PF00892">
    <property type="entry name" value="EamA"/>
    <property type="match status" value="2"/>
</dbReference>
<dbReference type="AlphaFoldDB" id="A0A849AFJ8"/>
<evidence type="ECO:0000256" key="2">
    <source>
        <dbReference type="SAM" id="Phobius"/>
    </source>
</evidence>
<feature type="transmembrane region" description="Helical" evidence="2">
    <location>
        <begin position="57"/>
        <end position="76"/>
    </location>
</feature>
<evidence type="ECO:0000259" key="3">
    <source>
        <dbReference type="Pfam" id="PF00892"/>
    </source>
</evidence>
<feature type="transmembrane region" description="Helical" evidence="2">
    <location>
        <begin position="168"/>
        <end position="188"/>
    </location>
</feature>
<feature type="transmembrane region" description="Helical" evidence="2">
    <location>
        <begin position="114"/>
        <end position="135"/>
    </location>
</feature>
<keyword evidence="5" id="KW-1185">Reference proteome</keyword>
<keyword evidence="2" id="KW-1133">Transmembrane helix</keyword>
<feature type="transmembrane region" description="Helical" evidence="2">
    <location>
        <begin position="295"/>
        <end position="314"/>
    </location>
</feature>
<feature type="domain" description="EamA" evidence="3">
    <location>
        <begin position="170"/>
        <end position="312"/>
    </location>
</feature>
<evidence type="ECO:0000256" key="1">
    <source>
        <dbReference type="ARBA" id="ARBA00007362"/>
    </source>
</evidence>
<keyword evidence="2" id="KW-0472">Membrane</keyword>
<dbReference type="InterPro" id="IPR037185">
    <property type="entry name" value="EmrE-like"/>
</dbReference>
<feature type="transmembrane region" description="Helical" evidence="2">
    <location>
        <begin position="200"/>
        <end position="220"/>
    </location>
</feature>
<organism evidence="4 5">
    <name type="scientific">Flexivirga aerilata</name>
    <dbReference type="NCBI Taxonomy" id="1656889"/>
    <lineage>
        <taxon>Bacteria</taxon>
        <taxon>Bacillati</taxon>
        <taxon>Actinomycetota</taxon>
        <taxon>Actinomycetes</taxon>
        <taxon>Micrococcales</taxon>
        <taxon>Dermacoccaceae</taxon>
        <taxon>Flexivirga</taxon>
    </lineage>
</organism>
<sequence length="320" mass="32627">MSTVVSDAEVFAVDERPTHEFGPGTVGVALASAAAFGSSGSCAKALIDAGWSPGAAVTARIAIAALVLAIPTVVALRGRWRLLRARALPICLYGLTGVAGCQLAYFYAVERLSVGVALMLEYLSPVLLVLGAWLWTRRRPAAATLAGTVVCLAGLALVLDVFGDARLSTAGVLWGLGAAVCSACYFVIAGRADDDLPPMALAGSGMAVGALALGALGAAGLLPMHATAAATQFAGRQLPFWVPLIALGVIATALAYFSGVIAARRLGRTIASFIALSEVLFSVIFAWLLLGQLPLPIQLAGGVLIVGGVALVRLGELRGH</sequence>
<dbReference type="Proteomes" id="UP000557772">
    <property type="component" value="Unassembled WGS sequence"/>
</dbReference>
<accession>A0A849AFJ8</accession>
<feature type="transmembrane region" description="Helical" evidence="2">
    <location>
        <begin position="270"/>
        <end position="289"/>
    </location>
</feature>
<name>A0A849AFJ8_9MICO</name>
<reference evidence="4 5" key="1">
    <citation type="submission" date="2020-05" db="EMBL/GenBank/DDBJ databases">
        <title>Flexivirga sp. ID2601S isolated from air conditioner.</title>
        <authorList>
            <person name="Kim D.H."/>
        </authorList>
    </citation>
    <scope>NUCLEOTIDE SEQUENCE [LARGE SCALE GENOMIC DNA]</scope>
    <source>
        <strain evidence="4 5">ID2601S</strain>
    </source>
</reference>
<comment type="caution">
    <text evidence="4">The sequence shown here is derived from an EMBL/GenBank/DDBJ whole genome shotgun (WGS) entry which is preliminary data.</text>
</comment>
<dbReference type="PANTHER" id="PTHR22911:SF79">
    <property type="entry name" value="MOBA-LIKE NTP TRANSFERASE DOMAIN-CONTAINING PROTEIN"/>
    <property type="match status" value="1"/>
</dbReference>
<evidence type="ECO:0000313" key="5">
    <source>
        <dbReference type="Proteomes" id="UP000557772"/>
    </source>
</evidence>
<protein>
    <submittedName>
        <fullName evidence="4">EamA family transporter</fullName>
    </submittedName>
</protein>
<dbReference type="GO" id="GO:0016020">
    <property type="term" value="C:membrane"/>
    <property type="evidence" value="ECO:0007669"/>
    <property type="project" value="InterPro"/>
</dbReference>
<comment type="similarity">
    <text evidence="1">Belongs to the EamA transporter family.</text>
</comment>